<gene>
    <name evidence="2" type="ORF">Y10_29260</name>
</gene>
<name>A0ABQ5MMB9_9FLAO</name>
<sequence length="763" mass="86076">MAACSDSIHENKTITDYIPATANYVLKVNDATSFKGEIRNNAFLATSNYEEDLSVMESIDFIHTTSPFYICRANDQITFVYEVTSTEFSKDSTVTQINTHNLDKNKSVSLNINNTNWHLEKNKNIYFLKNYDTPVILDDKHTNGLHNIAKLSNSKASATLFYKEQTTLLTALFPELNSLSTDWMFFDITAKPKEALFSGVLPTVEKSLDSVFYNNSPQISETAQLVGASNTHFTAFMFDNIDNRFFPSSIDSLTVATISEIGFIEKDNKITATALFTSLPDNLLSYYASSQLEDYKNTAIYQMEADSQLITLKEFTEKSFEANYFCSGTNYLLFTNTLEELQSQLDDILNENVLSEKEYYTSTLEKLPSASSILSVSIPNETIFKSSKNTKGLAVLQATKSTKGFYATAICTETTLTSPQVTNQAITEAGTFKLDSDMATNPILVKNYITNSLDVVVQDVSNNLYLISQGGKIQWKRKLDSKIQGEITQIDMYNNGKLQLAFTTKHNFYIVTRTGKDAPNFPIHFNDEFSNPVAIFDYDLKNDYRFLITQKNRLYMLSNNGKRVKGFKLSKTRGNIIATPQHIRVGKKDYLIVKTDKDKLYILDRRGQIRIPVSTAIQFSDNEMFWNKGYFTTTNTKGNIIRVTEKGDVSEDAAPLALNHAITATQETLVTFTENLLTIGAYPLVLDYGVYTNPKIYNLPKKTVITLTDTQGNKVYAYTTKGELLNGFPIFGKEEAYLKYNPNDKLTYLVVKAANNELIVYTF</sequence>
<comment type="caution">
    <text evidence="2">The sequence shown here is derived from an EMBL/GenBank/DDBJ whole genome shotgun (WGS) entry which is preliminary data.</text>
</comment>
<feature type="coiled-coil region" evidence="1">
    <location>
        <begin position="331"/>
        <end position="358"/>
    </location>
</feature>
<dbReference type="EMBL" id="BRVO01000004">
    <property type="protein sequence ID" value="GLB50558.1"/>
    <property type="molecule type" value="Genomic_DNA"/>
</dbReference>
<reference evidence="2" key="1">
    <citation type="submission" date="2022-07" db="EMBL/GenBank/DDBJ databases">
        <title>Taxonomy of Novel Oxalotrophic and Methylotrophic Bacteria.</title>
        <authorList>
            <person name="Sahin N."/>
            <person name="Tani A."/>
        </authorList>
    </citation>
    <scope>NUCLEOTIDE SEQUENCE</scope>
    <source>
        <strain evidence="2">Y10</strain>
    </source>
</reference>
<protein>
    <submittedName>
        <fullName evidence="2">Uncharacterized protein</fullName>
    </submittedName>
</protein>
<evidence type="ECO:0000256" key="1">
    <source>
        <dbReference type="SAM" id="Coils"/>
    </source>
</evidence>
<dbReference type="Proteomes" id="UP001143543">
    <property type="component" value="Unassembled WGS sequence"/>
</dbReference>
<organism evidence="2 3">
    <name type="scientific">Neptunitalea lumnitzerae</name>
    <dbReference type="NCBI Taxonomy" id="2965509"/>
    <lineage>
        <taxon>Bacteria</taxon>
        <taxon>Pseudomonadati</taxon>
        <taxon>Bacteroidota</taxon>
        <taxon>Flavobacteriia</taxon>
        <taxon>Flavobacteriales</taxon>
        <taxon>Flavobacteriaceae</taxon>
        <taxon>Neptunitalea</taxon>
    </lineage>
</organism>
<keyword evidence="3" id="KW-1185">Reference proteome</keyword>
<evidence type="ECO:0000313" key="3">
    <source>
        <dbReference type="Proteomes" id="UP001143543"/>
    </source>
</evidence>
<evidence type="ECO:0000313" key="2">
    <source>
        <dbReference type="EMBL" id="GLB50558.1"/>
    </source>
</evidence>
<keyword evidence="1" id="KW-0175">Coiled coil</keyword>
<proteinExistence type="predicted"/>
<accession>A0ABQ5MMB9</accession>